<feature type="transmembrane region" description="Helical" evidence="1">
    <location>
        <begin position="21"/>
        <end position="44"/>
    </location>
</feature>
<reference evidence="2" key="1">
    <citation type="submission" date="2009-08" db="EMBL/GenBank/DDBJ databases">
        <title>Annotation of Salpingoeca rosetta.</title>
        <authorList>
            <consortium name="The Broad Institute Genome Sequencing Platform"/>
            <person name="Russ C."/>
            <person name="Cuomo C."/>
            <person name="Burger G."/>
            <person name="Gray M.W."/>
            <person name="Holland P.W.H."/>
            <person name="King N."/>
            <person name="Lang F.B.F."/>
            <person name="Roger A.J."/>
            <person name="Ruiz-Trillo I."/>
            <person name="Young S.K."/>
            <person name="Zeng Q."/>
            <person name="Gargeya S."/>
            <person name="Alvarado L."/>
            <person name="Berlin A."/>
            <person name="Chapman S.B."/>
            <person name="Chen Z."/>
            <person name="Freedman E."/>
            <person name="Gellesch M."/>
            <person name="Goldberg J."/>
            <person name="Griggs A."/>
            <person name="Gujja S."/>
            <person name="Heilman E."/>
            <person name="Heiman D."/>
            <person name="Howarth C."/>
            <person name="Mehta T."/>
            <person name="Neiman D."/>
            <person name="Pearson M."/>
            <person name="Roberts A."/>
            <person name="Saif S."/>
            <person name="Shea T."/>
            <person name="Shenoy N."/>
            <person name="Sisk P."/>
            <person name="Stolte C."/>
            <person name="Sykes S."/>
            <person name="White J."/>
            <person name="Yandava C."/>
            <person name="Haas B."/>
            <person name="Nusbaum C."/>
            <person name="Birren B."/>
        </authorList>
    </citation>
    <scope>NUCLEOTIDE SEQUENCE [LARGE SCALE GENOMIC DNA]</scope>
    <source>
        <strain evidence="2">ATCC 50818</strain>
    </source>
</reference>
<gene>
    <name evidence="2" type="ORF">PTSG_13171</name>
</gene>
<evidence type="ECO:0000256" key="1">
    <source>
        <dbReference type="SAM" id="Phobius"/>
    </source>
</evidence>
<protein>
    <submittedName>
        <fullName evidence="2">Uncharacterized protein</fullName>
    </submittedName>
</protein>
<dbReference type="RefSeq" id="XP_004987677.1">
    <property type="nucleotide sequence ID" value="XM_004987620.1"/>
</dbReference>
<dbReference type="GeneID" id="16068189"/>
<keyword evidence="3" id="KW-1185">Reference proteome</keyword>
<organism evidence="3">
    <name type="scientific">Salpingoeca rosetta (strain ATCC 50818 / BSB-021)</name>
    <dbReference type="NCBI Taxonomy" id="946362"/>
    <lineage>
        <taxon>Eukaryota</taxon>
        <taxon>Choanoflagellata</taxon>
        <taxon>Craspedida</taxon>
        <taxon>Salpingoecidae</taxon>
        <taxon>Salpingoeca</taxon>
    </lineage>
</organism>
<keyword evidence="1" id="KW-0812">Transmembrane</keyword>
<sequence>MLLFNRKPQAPLHSDFPHAPLTHCAIILIPFHFSFSLSFLPFALARCSPLPDTTAALSPSAVPGVLRAPGRLLWPLQLHALTALPSLPRPLPLSLVVVLYLLFVFR</sequence>
<dbReference type="Proteomes" id="UP000007799">
    <property type="component" value="Unassembled WGS sequence"/>
</dbReference>
<keyword evidence="1" id="KW-1133">Transmembrane helix</keyword>
<feature type="transmembrane region" description="Helical" evidence="1">
    <location>
        <begin position="87"/>
        <end position="105"/>
    </location>
</feature>
<dbReference type="EMBL" id="GL832997">
    <property type="protein sequence ID" value="EGD81281.1"/>
    <property type="molecule type" value="Genomic_DNA"/>
</dbReference>
<accession>F2UT22</accession>
<dbReference type="KEGG" id="sre:PTSG_13171"/>
<name>F2UT22_SALR5</name>
<proteinExistence type="predicted"/>
<keyword evidence="1" id="KW-0472">Membrane</keyword>
<evidence type="ECO:0000313" key="3">
    <source>
        <dbReference type="Proteomes" id="UP000007799"/>
    </source>
</evidence>
<evidence type="ECO:0000313" key="2">
    <source>
        <dbReference type="EMBL" id="EGD81281.1"/>
    </source>
</evidence>
<dbReference type="InParanoid" id="F2UT22"/>
<dbReference type="AlphaFoldDB" id="F2UT22"/>